<evidence type="ECO:0000256" key="1">
    <source>
        <dbReference type="ARBA" id="ARBA00004496"/>
    </source>
</evidence>
<evidence type="ECO:0000256" key="3">
    <source>
        <dbReference type="ARBA" id="ARBA00022723"/>
    </source>
</evidence>
<dbReference type="CDD" id="cd16184">
    <property type="entry name" value="EFh_PEF_peflin"/>
    <property type="match status" value="1"/>
</dbReference>
<dbReference type="PANTHER" id="PTHR46212">
    <property type="entry name" value="PEFLIN"/>
    <property type="match status" value="1"/>
</dbReference>
<protein>
    <recommendedName>
        <fullName evidence="6">EF-hand domain-containing protein</fullName>
    </recommendedName>
</protein>
<evidence type="ECO:0000256" key="4">
    <source>
        <dbReference type="ARBA" id="ARBA00022737"/>
    </source>
</evidence>
<dbReference type="PROSITE" id="PS50222">
    <property type="entry name" value="EF_HAND_2"/>
    <property type="match status" value="2"/>
</dbReference>
<dbReference type="InterPro" id="IPR018247">
    <property type="entry name" value="EF_Hand_1_Ca_BS"/>
</dbReference>
<dbReference type="InterPro" id="IPR011992">
    <property type="entry name" value="EF-hand-dom_pair"/>
</dbReference>
<dbReference type="Pfam" id="PF13202">
    <property type="entry name" value="EF-hand_5"/>
    <property type="match status" value="1"/>
</dbReference>
<dbReference type="PROSITE" id="PS00018">
    <property type="entry name" value="EF_HAND_1"/>
    <property type="match status" value="2"/>
</dbReference>
<keyword evidence="8" id="KW-1185">Reference proteome</keyword>
<dbReference type="SUPFAM" id="SSF47473">
    <property type="entry name" value="EF-hand"/>
    <property type="match status" value="1"/>
</dbReference>
<dbReference type="Pfam" id="PF13499">
    <property type="entry name" value="EF-hand_7"/>
    <property type="match status" value="1"/>
</dbReference>
<keyword evidence="2" id="KW-0963">Cytoplasm</keyword>
<evidence type="ECO:0000256" key="5">
    <source>
        <dbReference type="ARBA" id="ARBA00022837"/>
    </source>
</evidence>
<feature type="domain" description="EF-hand" evidence="6">
    <location>
        <begin position="22"/>
        <end position="57"/>
    </location>
</feature>
<evidence type="ECO:0000259" key="6">
    <source>
        <dbReference type="PROSITE" id="PS50222"/>
    </source>
</evidence>
<dbReference type="PANTHER" id="PTHR46212:SF3">
    <property type="entry name" value="GH27120P"/>
    <property type="match status" value="1"/>
</dbReference>
<dbReference type="InterPro" id="IPR002048">
    <property type="entry name" value="EF_hand_dom"/>
</dbReference>
<keyword evidence="3" id="KW-0479">Metal-binding</keyword>
<sequence>MFGAQTPGGGMYPGFGQAGPTPISPEVQQWFQAVDKDHSGQINWEELQSALINGQGEHFSPQACKLMIGMFDTDKSGTIGVTEFQLLYNYINQWLAVFKNYDRNQSGSIEEEELGLAFQQMGFRFSPEFIKFLIARSDLKDHKLMSVDQFIVACVQIQRLTEQFRQRDKEMKGVISLPFEEFLSIAINCTT</sequence>
<dbReference type="Gene3D" id="1.10.238.10">
    <property type="entry name" value="EF-hand"/>
    <property type="match status" value="1"/>
</dbReference>
<dbReference type="EMBL" id="JANEYG010000017">
    <property type="protein sequence ID" value="KAJ8919616.1"/>
    <property type="molecule type" value="Genomic_DNA"/>
</dbReference>
<gene>
    <name evidence="7" type="ORF">NQ315_002238</name>
</gene>
<feature type="domain" description="EF-hand" evidence="6">
    <location>
        <begin position="89"/>
        <end position="124"/>
    </location>
</feature>
<evidence type="ECO:0000313" key="8">
    <source>
        <dbReference type="Proteomes" id="UP001159042"/>
    </source>
</evidence>
<dbReference type="Proteomes" id="UP001159042">
    <property type="component" value="Unassembled WGS sequence"/>
</dbReference>
<proteinExistence type="predicted"/>
<dbReference type="AlphaFoldDB" id="A0AAV8W165"/>
<keyword evidence="5" id="KW-0106">Calcium</keyword>
<comment type="caution">
    <text evidence="7">The sequence shown here is derived from an EMBL/GenBank/DDBJ whole genome shotgun (WGS) entry which is preliminary data.</text>
</comment>
<dbReference type="GO" id="GO:0048306">
    <property type="term" value="F:calcium-dependent protein binding"/>
    <property type="evidence" value="ECO:0007669"/>
    <property type="project" value="UniProtKB-ARBA"/>
</dbReference>
<dbReference type="InterPro" id="IPR051426">
    <property type="entry name" value="Peflin/Sorcin_CaBP"/>
</dbReference>
<evidence type="ECO:0000256" key="2">
    <source>
        <dbReference type="ARBA" id="ARBA00022490"/>
    </source>
</evidence>
<comment type="subcellular location">
    <subcellularLocation>
        <location evidence="1">Cytoplasm</location>
    </subcellularLocation>
</comment>
<organism evidence="7 8">
    <name type="scientific">Exocentrus adspersus</name>
    <dbReference type="NCBI Taxonomy" id="1586481"/>
    <lineage>
        <taxon>Eukaryota</taxon>
        <taxon>Metazoa</taxon>
        <taxon>Ecdysozoa</taxon>
        <taxon>Arthropoda</taxon>
        <taxon>Hexapoda</taxon>
        <taxon>Insecta</taxon>
        <taxon>Pterygota</taxon>
        <taxon>Neoptera</taxon>
        <taxon>Endopterygota</taxon>
        <taxon>Coleoptera</taxon>
        <taxon>Polyphaga</taxon>
        <taxon>Cucujiformia</taxon>
        <taxon>Chrysomeloidea</taxon>
        <taxon>Cerambycidae</taxon>
        <taxon>Lamiinae</taxon>
        <taxon>Acanthocinini</taxon>
        <taxon>Exocentrus</taxon>
    </lineage>
</organism>
<name>A0AAV8W165_9CUCU</name>
<evidence type="ECO:0000313" key="7">
    <source>
        <dbReference type="EMBL" id="KAJ8919616.1"/>
    </source>
</evidence>
<accession>A0AAV8W165</accession>
<dbReference type="GO" id="GO:0005509">
    <property type="term" value="F:calcium ion binding"/>
    <property type="evidence" value="ECO:0007669"/>
    <property type="project" value="InterPro"/>
</dbReference>
<reference evidence="7 8" key="1">
    <citation type="journal article" date="2023" name="Insect Mol. Biol.">
        <title>Genome sequencing provides insights into the evolution of gene families encoding plant cell wall-degrading enzymes in longhorned beetles.</title>
        <authorList>
            <person name="Shin N.R."/>
            <person name="Okamura Y."/>
            <person name="Kirsch R."/>
            <person name="Pauchet Y."/>
        </authorList>
    </citation>
    <scope>NUCLEOTIDE SEQUENCE [LARGE SCALE GENOMIC DNA]</scope>
    <source>
        <strain evidence="7">EAD_L_NR</strain>
    </source>
</reference>
<dbReference type="SMART" id="SM00054">
    <property type="entry name" value="EFh"/>
    <property type="match status" value="3"/>
</dbReference>
<keyword evidence="4" id="KW-0677">Repeat</keyword>
<dbReference type="GO" id="GO:0005737">
    <property type="term" value="C:cytoplasm"/>
    <property type="evidence" value="ECO:0007669"/>
    <property type="project" value="UniProtKB-SubCell"/>
</dbReference>